<keyword evidence="2" id="KW-0812">Transmembrane</keyword>
<feature type="transmembrane region" description="Helical" evidence="2">
    <location>
        <begin position="243"/>
        <end position="267"/>
    </location>
</feature>
<evidence type="ECO:0000256" key="2">
    <source>
        <dbReference type="SAM" id="Phobius"/>
    </source>
</evidence>
<keyword evidence="4" id="KW-0808">Transferase</keyword>
<evidence type="ECO:0000256" key="1">
    <source>
        <dbReference type="SAM" id="MobiDB-lite"/>
    </source>
</evidence>
<dbReference type="AlphaFoldDB" id="A0A401HBK1"/>
<feature type="domain" description="Glycosyltransferase 2-like" evidence="3">
    <location>
        <begin position="7"/>
        <end position="118"/>
    </location>
</feature>
<proteinExistence type="predicted"/>
<keyword evidence="2" id="KW-0472">Membrane</keyword>
<dbReference type="GO" id="GO:0016740">
    <property type="term" value="F:transferase activity"/>
    <property type="evidence" value="ECO:0007669"/>
    <property type="project" value="UniProtKB-KW"/>
</dbReference>
<reference evidence="4 5" key="1">
    <citation type="submission" date="2017-02" db="EMBL/GenBank/DDBJ databases">
        <title>isolation and characterization of a novel temperate virus Aeropyrum globular virus 1 infecting hyperthermophilic archaeon Aeropyrum.</title>
        <authorList>
            <person name="Yumiya M."/>
            <person name="Yoshida T."/>
            <person name="Sako Y."/>
        </authorList>
    </citation>
    <scope>NUCLEOTIDE SEQUENCE [LARGE SCALE GENOMIC DNA]</scope>
    <source>
        <strain evidence="4 5">YK1-12-2013</strain>
    </source>
</reference>
<organism evidence="4 5">
    <name type="scientific">Aeropyrum pernix</name>
    <dbReference type="NCBI Taxonomy" id="56636"/>
    <lineage>
        <taxon>Archaea</taxon>
        <taxon>Thermoproteota</taxon>
        <taxon>Thermoprotei</taxon>
        <taxon>Desulfurococcales</taxon>
        <taxon>Desulfurococcaceae</taxon>
        <taxon>Aeropyrum</taxon>
    </lineage>
</organism>
<dbReference type="Gene3D" id="3.90.550.10">
    <property type="entry name" value="Spore Coat Polysaccharide Biosynthesis Protein SpsA, Chain A"/>
    <property type="match status" value="1"/>
</dbReference>
<dbReference type="SUPFAM" id="SSF53448">
    <property type="entry name" value="Nucleotide-diphospho-sugar transferases"/>
    <property type="match status" value="1"/>
</dbReference>
<name>A0A401HBK1_AERPX</name>
<dbReference type="EMBL" id="BDMD01000090">
    <property type="protein sequence ID" value="GBF09728.1"/>
    <property type="molecule type" value="Genomic_DNA"/>
</dbReference>
<keyword evidence="2" id="KW-1133">Transmembrane helix</keyword>
<evidence type="ECO:0000313" key="4">
    <source>
        <dbReference type="EMBL" id="GBF09728.1"/>
    </source>
</evidence>
<accession>A0A401HBK1</accession>
<evidence type="ECO:0000313" key="5">
    <source>
        <dbReference type="Proteomes" id="UP000291213"/>
    </source>
</evidence>
<dbReference type="CDD" id="cd00761">
    <property type="entry name" value="Glyco_tranf_GTA_type"/>
    <property type="match status" value="1"/>
</dbReference>
<evidence type="ECO:0000259" key="3">
    <source>
        <dbReference type="Pfam" id="PF00535"/>
    </source>
</evidence>
<dbReference type="OrthoDB" id="11098at2157"/>
<dbReference type="Proteomes" id="UP000291213">
    <property type="component" value="Unassembled WGS sequence"/>
</dbReference>
<dbReference type="PANTHER" id="PTHR22916:SF66">
    <property type="entry name" value="BETA-1,3-GALACTOSYLTRANSFERASE-RELATED"/>
    <property type="match status" value="1"/>
</dbReference>
<dbReference type="Pfam" id="PF00535">
    <property type="entry name" value="Glycos_transf_2"/>
    <property type="match status" value="1"/>
</dbReference>
<dbReference type="PANTHER" id="PTHR22916">
    <property type="entry name" value="GLYCOSYLTRANSFERASE"/>
    <property type="match status" value="1"/>
</dbReference>
<dbReference type="InterPro" id="IPR001173">
    <property type="entry name" value="Glyco_trans_2-like"/>
</dbReference>
<dbReference type="InterPro" id="IPR029044">
    <property type="entry name" value="Nucleotide-diphossugar_trans"/>
</dbReference>
<sequence length="322" mass="37094">MDEPLVSIIIPTYNSEKTLPLCLESIRRQTYRNIEVIIVDNFSTDRTVKIAERYGARVYLKGPERSAQKNFGALKARGEYVYFIDSDFVLHPRVVEECVSLAKQGYDAIIVLNVSYPKPSLVAKARFFERLSYYGSGVYEAARFIRKDLFIKVGGFDVRLYANEDYDLHRRLIRIGARVARTRRSFEIHIGEPSSLRELIVKSVYYGSSIKHYFGKNPNVLHMTPIRPTFFKREYIAYLGRRWLLGMFLVPLIKVIQAIATLLGILIKLSTSPYLNLKMRPHTEAKLRKITTYELKHGVNTESHGGMHRISRNGSEDNGHNN</sequence>
<protein>
    <submittedName>
        <fullName evidence="4">Glycosyl transferase, family 2</fullName>
    </submittedName>
</protein>
<dbReference type="RefSeq" id="WP_131160665.1">
    <property type="nucleotide sequence ID" value="NZ_BDMD01000090.1"/>
</dbReference>
<gene>
    <name evidence="4" type="ORF">apy_14530</name>
</gene>
<comment type="caution">
    <text evidence="4">The sequence shown here is derived from an EMBL/GenBank/DDBJ whole genome shotgun (WGS) entry which is preliminary data.</text>
</comment>
<feature type="region of interest" description="Disordered" evidence="1">
    <location>
        <begin position="300"/>
        <end position="322"/>
    </location>
</feature>